<keyword evidence="2" id="KW-1185">Reference proteome</keyword>
<dbReference type="RefSeq" id="WP_133491250.1">
    <property type="nucleotide sequence ID" value="NZ_AQPF01000001.1"/>
</dbReference>
<dbReference type="InterPro" id="IPR011004">
    <property type="entry name" value="Trimer_LpxA-like_sf"/>
</dbReference>
<dbReference type="Proteomes" id="UP000771797">
    <property type="component" value="Unassembled WGS sequence"/>
</dbReference>
<dbReference type="PANTHER" id="PTHR13061">
    <property type="entry name" value="DYNACTIN SUBUNIT P25"/>
    <property type="match status" value="1"/>
</dbReference>
<dbReference type="InterPro" id="IPR050484">
    <property type="entry name" value="Transf_Hexapept/Carb_Anhydrase"/>
</dbReference>
<proteinExistence type="predicted"/>
<dbReference type="Gene3D" id="2.160.10.10">
    <property type="entry name" value="Hexapeptide repeat proteins"/>
    <property type="match status" value="1"/>
</dbReference>
<name>A0ABQ6YE38_9GAMM</name>
<evidence type="ECO:0000313" key="1">
    <source>
        <dbReference type="EMBL" id="KAF0808310.1"/>
    </source>
</evidence>
<gene>
    <name evidence="1" type="ORF">A6D6_00019</name>
</gene>
<comment type="caution">
    <text evidence="1">The sequence shown here is derived from an EMBL/GenBank/DDBJ whole genome shotgun (WGS) entry which is preliminary data.</text>
</comment>
<dbReference type="InterPro" id="IPR001451">
    <property type="entry name" value="Hexapep"/>
</dbReference>
<organism evidence="1 2">
    <name type="scientific">Alcanivorax xiamenensis</name>
    <dbReference type="NCBI Taxonomy" id="1177156"/>
    <lineage>
        <taxon>Bacteria</taxon>
        <taxon>Pseudomonadati</taxon>
        <taxon>Pseudomonadota</taxon>
        <taxon>Gammaproteobacteria</taxon>
        <taxon>Oceanospirillales</taxon>
        <taxon>Alcanivoracaceae</taxon>
        <taxon>Alcanivorax</taxon>
    </lineage>
</organism>
<dbReference type="SUPFAM" id="SSF51161">
    <property type="entry name" value="Trimeric LpxA-like enzymes"/>
    <property type="match status" value="1"/>
</dbReference>
<dbReference type="EMBL" id="AQPF01000001">
    <property type="protein sequence ID" value="KAF0808310.1"/>
    <property type="molecule type" value="Genomic_DNA"/>
</dbReference>
<evidence type="ECO:0000313" key="2">
    <source>
        <dbReference type="Proteomes" id="UP000771797"/>
    </source>
</evidence>
<protein>
    <submittedName>
        <fullName evidence="1">Anhydrase family 3 protein</fullName>
    </submittedName>
</protein>
<reference evidence="1 2" key="1">
    <citation type="submission" date="2012-09" db="EMBL/GenBank/DDBJ databases">
        <title>Genome Sequence of alkane-degrading Bacterium Alcanivorax sp. 6-D-6.</title>
        <authorList>
            <person name="Lai Q."/>
            <person name="Shao Z."/>
        </authorList>
    </citation>
    <scope>NUCLEOTIDE SEQUENCE [LARGE SCALE GENOMIC DNA]</scope>
    <source>
        <strain evidence="1 2">6-D-6</strain>
    </source>
</reference>
<dbReference type="InterPro" id="IPR047324">
    <property type="entry name" value="LbH_gamma_CA-like"/>
</dbReference>
<dbReference type="Pfam" id="PF00132">
    <property type="entry name" value="Hexapep"/>
    <property type="match status" value="2"/>
</dbReference>
<dbReference type="PANTHER" id="PTHR13061:SF56">
    <property type="entry name" value="PROTEIN YRDA"/>
    <property type="match status" value="1"/>
</dbReference>
<sequence length="177" mass="19406">MGIRRFEDKVPQLSERVYVDPAATVIGDVTLGEDCSIWPGAVVRGDMHRIRIGARTSVQDNAVLHITHASRFNPDGFPLTIGDDVTLGHQAMLHGCTVGNRVMVGMQAMIMDGAVVEDDVMIAAGTLVSPGKRLESGWLYRGSPARPARRLTEEELAFLPYVAGNYVKLKDQYRAQE</sequence>
<dbReference type="CDD" id="cd04645">
    <property type="entry name" value="LbH_gamma_CA_like"/>
    <property type="match status" value="1"/>
</dbReference>
<accession>A0ABQ6YE38</accession>